<reference evidence="4 5" key="1">
    <citation type="submission" date="2015-03" db="EMBL/GenBank/DDBJ databases">
        <title>Draft genome of the nematode, Opisthorchis viverrini.</title>
        <authorList>
            <person name="Mitreva M."/>
        </authorList>
    </citation>
    <scope>NUCLEOTIDE SEQUENCE [LARGE SCALE GENOMIC DNA]</scope>
    <source>
        <strain evidence="4">Khon Kaen</strain>
    </source>
</reference>
<dbReference type="Proteomes" id="UP000243686">
    <property type="component" value="Unassembled WGS sequence"/>
</dbReference>
<dbReference type="GO" id="GO:0008270">
    <property type="term" value="F:zinc ion binding"/>
    <property type="evidence" value="ECO:0007669"/>
    <property type="project" value="UniProtKB-KW"/>
</dbReference>
<evidence type="ECO:0000256" key="2">
    <source>
        <dbReference type="SAM" id="MobiDB-lite"/>
    </source>
</evidence>
<sequence>MTVVANCYIGSNLSQSSLLPDCVRSILKRSERVRNKFNMQVACGFKTAADKTLSKDLVLSLLNCPTPFAQNLALQNNNITLGVAESVSNWLKFSDDHLVRLDGRLKCTCSFSNRWPLTCRHMVKACWLSSDDSFKAELARLEKYTDELARVGVQQVPLPSFPDHEIKASDSSQPKPLLPNPPTNKSVVPLIQIPKFRN</sequence>
<keyword evidence="1" id="KW-0863">Zinc-finger</keyword>
<keyword evidence="5" id="KW-1185">Reference proteome</keyword>
<evidence type="ECO:0000313" key="4">
    <source>
        <dbReference type="EMBL" id="OON16123.1"/>
    </source>
</evidence>
<accession>A0A1S8WPF2</accession>
<protein>
    <recommendedName>
        <fullName evidence="3">SWIM-type domain-containing protein</fullName>
    </recommendedName>
</protein>
<dbReference type="PROSITE" id="PS50966">
    <property type="entry name" value="ZF_SWIM"/>
    <property type="match status" value="1"/>
</dbReference>
<dbReference type="EMBL" id="KV898701">
    <property type="protein sequence ID" value="OON16123.1"/>
    <property type="molecule type" value="Genomic_DNA"/>
</dbReference>
<feature type="domain" description="SWIM-type" evidence="3">
    <location>
        <begin position="97"/>
        <end position="130"/>
    </location>
</feature>
<proteinExistence type="predicted"/>
<feature type="region of interest" description="Disordered" evidence="2">
    <location>
        <begin position="160"/>
        <end position="186"/>
    </location>
</feature>
<name>A0A1S8WPF2_OPIVI</name>
<evidence type="ECO:0000256" key="1">
    <source>
        <dbReference type="PROSITE-ProRule" id="PRU00325"/>
    </source>
</evidence>
<gene>
    <name evidence="4" type="ORF">X801_08066</name>
</gene>
<keyword evidence="1" id="KW-0862">Zinc</keyword>
<dbReference type="InterPro" id="IPR007527">
    <property type="entry name" value="Znf_SWIM"/>
</dbReference>
<dbReference type="AlphaFoldDB" id="A0A1S8WPF2"/>
<organism evidence="4 5">
    <name type="scientific">Opisthorchis viverrini</name>
    <name type="common">Southeast Asian liver fluke</name>
    <dbReference type="NCBI Taxonomy" id="6198"/>
    <lineage>
        <taxon>Eukaryota</taxon>
        <taxon>Metazoa</taxon>
        <taxon>Spiralia</taxon>
        <taxon>Lophotrochozoa</taxon>
        <taxon>Platyhelminthes</taxon>
        <taxon>Trematoda</taxon>
        <taxon>Digenea</taxon>
        <taxon>Opisthorchiida</taxon>
        <taxon>Opisthorchiata</taxon>
        <taxon>Opisthorchiidae</taxon>
        <taxon>Opisthorchis</taxon>
    </lineage>
</organism>
<evidence type="ECO:0000259" key="3">
    <source>
        <dbReference type="PROSITE" id="PS50966"/>
    </source>
</evidence>
<evidence type="ECO:0000313" key="5">
    <source>
        <dbReference type="Proteomes" id="UP000243686"/>
    </source>
</evidence>
<keyword evidence="1" id="KW-0479">Metal-binding</keyword>